<dbReference type="OMA" id="RQCQVNH"/>
<reference evidence="14 15" key="1">
    <citation type="journal article" date="2007" name="Science">
        <title>Sea anemone genome reveals ancestral eumetazoan gene repertoire and genomic organization.</title>
        <authorList>
            <person name="Putnam N.H."/>
            <person name="Srivastava M."/>
            <person name="Hellsten U."/>
            <person name="Dirks B."/>
            <person name="Chapman J."/>
            <person name="Salamov A."/>
            <person name="Terry A."/>
            <person name="Shapiro H."/>
            <person name="Lindquist E."/>
            <person name="Kapitonov V.V."/>
            <person name="Jurka J."/>
            <person name="Genikhovich G."/>
            <person name="Grigoriev I.V."/>
            <person name="Lucas S.M."/>
            <person name="Steele R.E."/>
            <person name="Finnerty J.R."/>
            <person name="Technau U."/>
            <person name="Martindale M.Q."/>
            <person name="Rokhsar D.S."/>
        </authorList>
    </citation>
    <scope>NUCLEOTIDE SEQUENCE [LARGE SCALE GENOMIC DNA]</scope>
    <source>
        <strain evidence="15">CH2 X CH6</strain>
    </source>
</reference>
<keyword evidence="9 10" id="KW-0472">Membrane</keyword>
<dbReference type="FunCoup" id="A7SSC5">
    <property type="interactions" value="258"/>
</dbReference>
<dbReference type="GO" id="GO:0000266">
    <property type="term" value="P:mitochondrial fission"/>
    <property type="evidence" value="ECO:0000318"/>
    <property type="project" value="GO_Central"/>
</dbReference>
<dbReference type="GO" id="GO:0005741">
    <property type="term" value="C:mitochondrial outer membrane"/>
    <property type="evidence" value="ECO:0000318"/>
    <property type="project" value="GO_Central"/>
</dbReference>
<evidence type="ECO:0000256" key="11">
    <source>
        <dbReference type="RuleBase" id="RU000488"/>
    </source>
</evidence>
<dbReference type="STRING" id="45351.A7SSC5"/>
<name>A7SSC5_NEMVE</name>
<dbReference type="Pfam" id="PF00153">
    <property type="entry name" value="Mito_carr"/>
    <property type="match status" value="2"/>
</dbReference>
<dbReference type="GO" id="GO:0090149">
    <property type="term" value="P:mitochondrial membrane fission"/>
    <property type="evidence" value="ECO:0007669"/>
    <property type="project" value="InterPro"/>
</dbReference>
<evidence type="ECO:0000313" key="15">
    <source>
        <dbReference type="Proteomes" id="UP000001593"/>
    </source>
</evidence>
<comment type="similarity">
    <text evidence="2 11">Belongs to the mitochondrial carrier (TC 2.A.29) family.</text>
</comment>
<comment type="subcellular location">
    <subcellularLocation>
        <location evidence="1">Mitochondrion outer membrane</location>
        <topology evidence="1">Multi-pass membrane protein</topology>
    </subcellularLocation>
</comment>
<evidence type="ECO:0000256" key="13">
    <source>
        <dbReference type="SAM" id="Phobius"/>
    </source>
</evidence>
<dbReference type="PANTHER" id="PTHR21252">
    <property type="entry name" value="TB1 PROTEIN-RELATED"/>
    <property type="match status" value="1"/>
</dbReference>
<dbReference type="PROSITE" id="PS50920">
    <property type="entry name" value="SOLCAR"/>
    <property type="match status" value="1"/>
</dbReference>
<dbReference type="PhylomeDB" id="A7SSC5"/>
<keyword evidence="15" id="KW-1185">Reference proteome</keyword>
<dbReference type="InterPro" id="IPR039158">
    <property type="entry name" value="SLC25A46"/>
</dbReference>
<evidence type="ECO:0000256" key="9">
    <source>
        <dbReference type="ARBA" id="ARBA00023136"/>
    </source>
</evidence>
<feature type="region of interest" description="Disordered" evidence="12">
    <location>
        <begin position="1"/>
        <end position="25"/>
    </location>
</feature>
<evidence type="ECO:0000256" key="8">
    <source>
        <dbReference type="ARBA" id="ARBA00023128"/>
    </source>
</evidence>
<evidence type="ECO:0000256" key="5">
    <source>
        <dbReference type="ARBA" id="ARBA00022737"/>
    </source>
</evidence>
<dbReference type="PANTHER" id="PTHR21252:SF2">
    <property type="entry name" value="MITOCHONDRIAL OUTER MEMBRANE PROTEIN SLC25A46"/>
    <property type="match status" value="1"/>
</dbReference>
<evidence type="ECO:0000256" key="7">
    <source>
        <dbReference type="ARBA" id="ARBA00022989"/>
    </source>
</evidence>
<dbReference type="Proteomes" id="UP000001593">
    <property type="component" value="Unassembled WGS sequence"/>
</dbReference>
<keyword evidence="3 11" id="KW-0813">Transport</keyword>
<evidence type="ECO:0000256" key="2">
    <source>
        <dbReference type="ARBA" id="ARBA00006375"/>
    </source>
</evidence>
<dbReference type="InterPro" id="IPR023395">
    <property type="entry name" value="MCP_dom_sf"/>
</dbReference>
<organism evidence="14 15">
    <name type="scientific">Nematostella vectensis</name>
    <name type="common">Starlet sea anemone</name>
    <dbReference type="NCBI Taxonomy" id="45351"/>
    <lineage>
        <taxon>Eukaryota</taxon>
        <taxon>Metazoa</taxon>
        <taxon>Cnidaria</taxon>
        <taxon>Anthozoa</taxon>
        <taxon>Hexacorallia</taxon>
        <taxon>Actiniaria</taxon>
        <taxon>Edwardsiidae</taxon>
        <taxon>Nematostella</taxon>
    </lineage>
</organism>
<evidence type="ECO:0000313" key="14">
    <source>
        <dbReference type="EMBL" id="EDO33395.1"/>
    </source>
</evidence>
<feature type="repeat" description="Solcar" evidence="10">
    <location>
        <begin position="248"/>
        <end position="350"/>
    </location>
</feature>
<dbReference type="eggNOG" id="KOG2954">
    <property type="taxonomic scope" value="Eukaryota"/>
</dbReference>
<dbReference type="Gene3D" id="1.50.40.10">
    <property type="entry name" value="Mitochondrial carrier domain"/>
    <property type="match status" value="2"/>
</dbReference>
<accession>A7SSC5</accession>
<keyword evidence="4 10" id="KW-0812">Transmembrane</keyword>
<evidence type="ECO:0000256" key="4">
    <source>
        <dbReference type="ARBA" id="ARBA00022692"/>
    </source>
</evidence>
<evidence type="ECO:0000256" key="1">
    <source>
        <dbReference type="ARBA" id="ARBA00004374"/>
    </source>
</evidence>
<protein>
    <recommendedName>
        <fullName evidence="16">Solute carrier family 25 member 46</fullName>
    </recommendedName>
</protein>
<feature type="compositionally biased region" description="Basic and acidic residues" evidence="12">
    <location>
        <begin position="1"/>
        <end position="11"/>
    </location>
</feature>
<dbReference type="InParanoid" id="A7SSC5"/>
<evidence type="ECO:0000256" key="10">
    <source>
        <dbReference type="PROSITE-ProRule" id="PRU00282"/>
    </source>
</evidence>
<dbReference type="AlphaFoldDB" id="A7SSC5"/>
<dbReference type="InterPro" id="IPR018108">
    <property type="entry name" value="MCP_transmembrane"/>
</dbReference>
<feature type="compositionally biased region" description="Polar residues" evidence="12">
    <location>
        <begin position="14"/>
        <end position="23"/>
    </location>
</feature>
<evidence type="ECO:0000256" key="6">
    <source>
        <dbReference type="ARBA" id="ARBA00022787"/>
    </source>
</evidence>
<feature type="transmembrane region" description="Helical" evidence="13">
    <location>
        <begin position="321"/>
        <end position="339"/>
    </location>
</feature>
<proteinExistence type="inferred from homology"/>
<sequence>MAEKDPVHTAEESVLNSLSTNMPNEPKIENAQRLTGFGIGALSMLAAQAATHPFLVFRRQCQVNGNAQRYHVTPFSVFQVMIKLERKQGASCLWKGYGSTYIVCAVNFFSEAAISAVTQLPQDKPSSEMSMSEVASHLLLKCLGLIFSMPIAAASLVETVKTERIKDGYGVIDTFKDGLYRLVGWNRSSGRHGRLLPMWTIAAPTILHGMLHYLVESIIQHLVLIKMGHTGLYGDCNEDPPPTSDMTQSYYPELVANFMAFVVPDLILYPFETVLHRLYIQGTRTIIDDLDNAADVIPLSTNYFSMLDCFRTIYQQEGIFGFYRGFGALLIQCVVYFVILKITKVVYVRLSQDFQGKTE</sequence>
<dbReference type="EMBL" id="DS469775">
    <property type="protein sequence ID" value="EDO33395.1"/>
    <property type="molecule type" value="Genomic_DNA"/>
</dbReference>
<dbReference type="SUPFAM" id="SSF103506">
    <property type="entry name" value="Mitochondrial carrier"/>
    <property type="match status" value="1"/>
</dbReference>
<evidence type="ECO:0008006" key="16">
    <source>
        <dbReference type="Google" id="ProtNLM"/>
    </source>
</evidence>
<keyword evidence="8" id="KW-0496">Mitochondrion</keyword>
<evidence type="ECO:0000256" key="12">
    <source>
        <dbReference type="SAM" id="MobiDB-lite"/>
    </source>
</evidence>
<keyword evidence="5" id="KW-0677">Repeat</keyword>
<dbReference type="HOGENOM" id="CLU_047010_0_0_1"/>
<keyword evidence="7 13" id="KW-1133">Transmembrane helix</keyword>
<evidence type="ECO:0000256" key="3">
    <source>
        <dbReference type="ARBA" id="ARBA00022448"/>
    </source>
</evidence>
<gene>
    <name evidence="14" type="ORF">NEMVEDRAFT_v1g192992</name>
</gene>
<keyword evidence="6" id="KW-1000">Mitochondrion outer membrane</keyword>